<accession>A0A1L8RFG3</accession>
<dbReference type="InterPro" id="IPR009996">
    <property type="entry name" value="YycH"/>
</dbReference>
<dbReference type="Gene3D" id="3.10.450.310">
    <property type="match status" value="1"/>
</dbReference>
<comment type="caution">
    <text evidence="2">The sequence shown here is derived from an EMBL/GenBank/DDBJ whole genome shotgun (WGS) entry which is preliminary data.</text>
</comment>
<dbReference type="AlphaFoldDB" id="A0A1L8RFG3"/>
<sequence>MIRFALIAMIALSVYLSFNIWLSPTMKRNNVQTSEELAQTSNTNKKAATDTFAPLRLIRHAEGKIQLTTGENLISYVQNELIHSKFGALSQTVSEDNAAYAKALESDDAIELRYVGPMLLTEYLRIYGLDMDLDQVQDSDSVYFSRIMVLLDKGKIRFFNNNRRNVYEASINVDKGKIQQLFQENEAKYLTVKEGFPVMEWQYYLTEPIKMKKYSYILASQSFTRFRDSFFKDPTDLHMNEDSRDLIYSSDTENMVISEADSIVAFQGVFHNDSEPDIYADSFQFVSPLGTTYSSLRYFDRTKDRIDYRTLIEGFPVFGPQEKGQISITFSDNGSERRVGIRTSLDTIQVPIPADEEVTIESSDKVLQTLIDHGADSSKFENMLIGYTWQSIDKVKQVVDFLPEWYVKYADEWLSAKDLQQRLDTEVE</sequence>
<dbReference type="Gene3D" id="3.30.310.160">
    <property type="entry name" value="YycH protein, domain 2"/>
    <property type="match status" value="1"/>
</dbReference>
<gene>
    <name evidence="2" type="ORF">RU97_GL001913</name>
</gene>
<dbReference type="STRING" id="214095.RU97_GL001913"/>
<name>A0A1L8RFG3_9ENTE</name>
<feature type="domain" description="Regulatory protein YycH" evidence="1">
    <location>
        <begin position="6"/>
        <end position="414"/>
    </location>
</feature>
<protein>
    <recommendedName>
        <fullName evidence="1">Regulatory protein YycH domain-containing protein</fullName>
    </recommendedName>
</protein>
<dbReference type="InterPro" id="IPR042274">
    <property type="entry name" value="YycH/YycI_2"/>
</dbReference>
<evidence type="ECO:0000259" key="1">
    <source>
        <dbReference type="Pfam" id="PF07435"/>
    </source>
</evidence>
<evidence type="ECO:0000313" key="3">
    <source>
        <dbReference type="Proteomes" id="UP000181884"/>
    </source>
</evidence>
<dbReference type="CDD" id="cd15787">
    <property type="entry name" value="YycH_N"/>
    <property type="match status" value="1"/>
</dbReference>
<organism evidence="2 3">
    <name type="scientific">Enterococcus canis</name>
    <dbReference type="NCBI Taxonomy" id="214095"/>
    <lineage>
        <taxon>Bacteria</taxon>
        <taxon>Bacillati</taxon>
        <taxon>Bacillota</taxon>
        <taxon>Bacilli</taxon>
        <taxon>Lactobacillales</taxon>
        <taxon>Enterococcaceae</taxon>
        <taxon>Enterococcus</taxon>
    </lineage>
</organism>
<proteinExistence type="predicted"/>
<reference evidence="2 3" key="1">
    <citation type="submission" date="2014-12" db="EMBL/GenBank/DDBJ databases">
        <title>Draft genome sequences of 29 type strains of Enterococci.</title>
        <authorList>
            <person name="Zhong Z."/>
            <person name="Sun Z."/>
            <person name="Liu W."/>
            <person name="Zhang W."/>
            <person name="Zhang H."/>
        </authorList>
    </citation>
    <scope>NUCLEOTIDE SEQUENCE [LARGE SCALE GENOMIC DNA]</scope>
    <source>
        <strain evidence="2 3">DSM 17029</strain>
    </source>
</reference>
<dbReference type="Pfam" id="PF07435">
    <property type="entry name" value="YycH"/>
    <property type="match status" value="1"/>
</dbReference>
<dbReference type="EMBL" id="JXKH01000004">
    <property type="protein sequence ID" value="OJG18516.1"/>
    <property type="molecule type" value="Genomic_DNA"/>
</dbReference>
<evidence type="ECO:0000313" key="2">
    <source>
        <dbReference type="EMBL" id="OJG18516.1"/>
    </source>
</evidence>
<keyword evidence="3" id="KW-1185">Reference proteome</keyword>
<dbReference type="Proteomes" id="UP000181884">
    <property type="component" value="Unassembled WGS sequence"/>
</dbReference>